<gene>
    <name evidence="2" type="ORF">CYPRO_3136</name>
</gene>
<dbReference type="SUPFAM" id="SSF55486">
    <property type="entry name" value="Metalloproteases ('zincins'), catalytic domain"/>
    <property type="match status" value="1"/>
</dbReference>
<evidence type="ECO:0000313" key="3">
    <source>
        <dbReference type="Proteomes" id="UP000254808"/>
    </source>
</evidence>
<evidence type="ECO:0000259" key="1">
    <source>
        <dbReference type="Pfam" id="PF18962"/>
    </source>
</evidence>
<proteinExistence type="predicted"/>
<dbReference type="AlphaFoldDB" id="A0A345UPG8"/>
<protein>
    <submittedName>
        <fullName evidence="2">Por secretion system C-terminal sorting domain-containing protein</fullName>
    </submittedName>
</protein>
<dbReference type="OrthoDB" id="2972467at2"/>
<feature type="domain" description="Secretion system C-terminal sorting" evidence="1">
    <location>
        <begin position="797"/>
        <end position="869"/>
    </location>
</feature>
<dbReference type="KEGG" id="cprv:CYPRO_3136"/>
<keyword evidence="3" id="KW-1185">Reference proteome</keyword>
<reference evidence="2 3" key="1">
    <citation type="submission" date="2018-03" db="EMBL/GenBank/DDBJ databases">
        <title>Phenotypic and genomic properties of Cyclonatronum proteinivorum gen. nov., sp. nov., a haloalkaliphilic bacteroidete from soda lakes possessing Na+-translocating rhodopsin.</title>
        <authorList>
            <person name="Toshchakov S.V."/>
            <person name="Korzhenkov A."/>
            <person name="Samarov N.I."/>
            <person name="Kublanov I.V."/>
            <person name="Muntyan M.S."/>
            <person name="Sorokin D.Y."/>
        </authorList>
    </citation>
    <scope>NUCLEOTIDE SEQUENCE [LARGE SCALE GENOMIC DNA]</scope>
    <source>
        <strain evidence="2 3">Omega</strain>
    </source>
</reference>
<organism evidence="2 3">
    <name type="scientific">Cyclonatronum proteinivorum</name>
    <dbReference type="NCBI Taxonomy" id="1457365"/>
    <lineage>
        <taxon>Bacteria</taxon>
        <taxon>Pseudomonadati</taxon>
        <taxon>Balneolota</taxon>
        <taxon>Balneolia</taxon>
        <taxon>Balneolales</taxon>
        <taxon>Cyclonatronaceae</taxon>
        <taxon>Cyclonatronum</taxon>
    </lineage>
</organism>
<accession>A0A345UPG8</accession>
<sequence length="875" mass="96106">MSDSAPRLFFSFIATSLLLFLVTVPLALGQVQLHSITGSQNDDISLQLSEQQLSYEVQTKAVSVHPEQFSPAQLYESALVETALFDGKTLVTEISRVTEHSGGANSFISVNPDGQRIYVIGAWQGDRYAATILDYESNRFYTIRPGTGDSLHRLSEISYALAAFPACSTGEAETTYTEAWMAHPFFGHHQPTAPVMPNLPAQLMEDTPAAVDLLLVYTPNAATWALENEGGIELSVALKMGLSQLSLDLSDVNMELRLVGLREIDYDETTASSSVHLRRITTSPEFSFGPEFEGFLDEVHDWRDETGADLVAMLAEVNDTGGIAWLLTNPNGRPELGFSLNRIQQTTRTFTLIHEIAHNMGSAHSRNQATQPAPPNGALYVFSTGWRWDGLHDESYASVMAYNENSLAAPVFANPDISWGGAPSGALEGPFAPADNARSLRLAKHIVGNYRPTVLDGPELGTLPAALSAEVLHGEEATLTLSIQNAGESWLTWQAQIVSDEAQYGTAPLLGETQFGEDEGFSPGTYSAFNGWSLFNDNTGAGSFQITDENPSTGSQHLRLPDFDGLEIPLLLGSPEFFDTADISAVEFSYDQFLRQNTRYRAVFPLSSGQIELEIRPFEIVAYFRDVREGFGTEFFRSFNFNFIRGDYERVEVIFLAEAQEILMRYGGTEVFRYQADMIEDVPNRMFFFYGGYPGLQNPIDIDAIEVRAFDAATEWIAAPLPYAGSAEPGTTDSFTFELRSTGLEPGGYEKDIRLLTNDPERTEISIPVSLSVIPPTSLPGEPEHELAQNPQLLQNYPNPFNPTTTISFILPEAGEAQLEVFNLAGQRVATLVNGELPSGTHQVRFDASALSSGVYLYRLHSAGLSQTRSMVLVK</sequence>
<name>A0A345UPG8_9BACT</name>
<dbReference type="InterPro" id="IPR026444">
    <property type="entry name" value="Secre_tail"/>
</dbReference>
<dbReference type="Pfam" id="PF13688">
    <property type="entry name" value="Reprolysin_5"/>
    <property type="match status" value="1"/>
</dbReference>
<evidence type="ECO:0000313" key="2">
    <source>
        <dbReference type="EMBL" id="AXJ02370.1"/>
    </source>
</evidence>
<dbReference type="EMBL" id="CP027806">
    <property type="protein sequence ID" value="AXJ02370.1"/>
    <property type="molecule type" value="Genomic_DNA"/>
</dbReference>
<dbReference type="InterPro" id="IPR024079">
    <property type="entry name" value="MetalloPept_cat_dom_sf"/>
</dbReference>
<dbReference type="RefSeq" id="WP_114985467.1">
    <property type="nucleotide sequence ID" value="NZ_CP027806.1"/>
</dbReference>
<dbReference type="GO" id="GO:0008237">
    <property type="term" value="F:metallopeptidase activity"/>
    <property type="evidence" value="ECO:0007669"/>
    <property type="project" value="InterPro"/>
</dbReference>
<dbReference type="Proteomes" id="UP000254808">
    <property type="component" value="Chromosome"/>
</dbReference>
<dbReference type="Gene3D" id="2.60.40.4070">
    <property type="match status" value="1"/>
</dbReference>
<dbReference type="Pfam" id="PF18962">
    <property type="entry name" value="Por_Secre_tail"/>
    <property type="match status" value="1"/>
</dbReference>
<dbReference type="NCBIfam" id="TIGR04183">
    <property type="entry name" value="Por_Secre_tail"/>
    <property type="match status" value="1"/>
</dbReference>
<dbReference type="Gene3D" id="3.40.390.10">
    <property type="entry name" value="Collagenase (Catalytic Domain)"/>
    <property type="match status" value="1"/>
</dbReference>